<feature type="compositionally biased region" description="Polar residues" evidence="1">
    <location>
        <begin position="694"/>
        <end position="705"/>
    </location>
</feature>
<feature type="region of interest" description="Disordered" evidence="1">
    <location>
        <begin position="477"/>
        <end position="675"/>
    </location>
</feature>
<keyword evidence="3" id="KW-1185">Reference proteome</keyword>
<feature type="compositionally biased region" description="Polar residues" evidence="1">
    <location>
        <begin position="720"/>
        <end position="739"/>
    </location>
</feature>
<dbReference type="VEuPathDB" id="FungiDB:TREMEDRAFT_59972"/>
<dbReference type="STRING" id="5217.A0A4Q1BAX5"/>
<feature type="compositionally biased region" description="Polar residues" evidence="1">
    <location>
        <begin position="641"/>
        <end position="664"/>
    </location>
</feature>
<feature type="compositionally biased region" description="Gly residues" evidence="1">
    <location>
        <begin position="803"/>
        <end position="816"/>
    </location>
</feature>
<evidence type="ECO:0000313" key="3">
    <source>
        <dbReference type="Proteomes" id="UP000289152"/>
    </source>
</evidence>
<reference evidence="2 3" key="1">
    <citation type="submission" date="2016-06" db="EMBL/GenBank/DDBJ databases">
        <title>Evolution of pathogenesis and genome organization in the Tremellales.</title>
        <authorList>
            <person name="Cuomo C."/>
            <person name="Litvintseva A."/>
            <person name="Heitman J."/>
            <person name="Chen Y."/>
            <person name="Sun S."/>
            <person name="Springer D."/>
            <person name="Dromer F."/>
            <person name="Young S."/>
            <person name="Zeng Q."/>
            <person name="Chapman S."/>
            <person name="Gujja S."/>
            <person name="Saif S."/>
            <person name="Birren B."/>
        </authorList>
    </citation>
    <scope>NUCLEOTIDE SEQUENCE [LARGE SCALE GENOMIC DNA]</scope>
    <source>
        <strain evidence="2 3">ATCC 28783</strain>
    </source>
</reference>
<dbReference type="AlphaFoldDB" id="A0A4Q1BAX5"/>
<feature type="compositionally biased region" description="Polar residues" evidence="1">
    <location>
        <begin position="491"/>
        <end position="507"/>
    </location>
</feature>
<name>A0A4Q1BAX5_TREME</name>
<sequence length="854" mass="94996">MSAAIPMPDTTRPRRNATRNRLTPSPVPTLDSVMTTSTRSTRSSARQPKVTTKVEVTPVRNPTRRSSRFSDLGLAAQGQNGTVISASVAGSISEARSVSGSASISPTIPTITHLPNGDHEMSPSIEIPARSVDLEGRRSVEPVNGNTSVKIIIRKRKSEEAQVDGEDKTIKKVKEETNDIEAIPTRPVRGRKSKGGKKPPRRSISNDKSTKPLPISTTHTSPDLAEPSTSTLSEERQSTGAEMKSELGTEVDKTQQNIPNGHTIAFISTEPNGVIDITPNQPEKKQRTRKKYFRKGEIDPDDQVAVAARDARFKQIDEALESLDKQMELILNDRHPELLIFFEALDKKKNKICGCLDTRLAANLKDMERMRDEEQNRTRRTFSLQSEQIRVRHDTINRDKRRLLQRDKDHLDPVKTESHLRREAQWKSGLLSSSAQPTIPIRVNNELRQRRNIELKPTGARGKDLEDDLKALGLFRTQSTERERESSTSTKLLINSTPFNLSPTNKYETPPTPQPYPPPRTQIREAYPVYPARQSGSYPGQERLGHMLPPPIPIGSTQWLPPNTIPDSRSSTVSNHDSRPLLTSQHGKIDDHRPPLNAAHALQPNTNPSDSRPLPMNEPRQPLTTNHDPRPPSAFTDDTRPPSSLSTNPQPPSTSNQDPRSSHTSIEEPIFPRRTESYFPSLSRLKTHPYDPVTFSSDGKSQWTVESKEGRPWMSKQERGSSNQWNASQHPQEKNSTQMESKDKSLYVKSLEEREKYQNPQNAREKLVEKDKPLQGTEENRVRQSTDEKEKSQNVSGKNMVPGGPGGLGGFGGWGPPGWRDGRELGSVGNGAGTALPGLGAGRWAFGLGGPLSR</sequence>
<feature type="compositionally biased region" description="Polar residues" evidence="1">
    <location>
        <begin position="555"/>
        <end position="586"/>
    </location>
</feature>
<feature type="compositionally biased region" description="Basic and acidic residues" evidence="1">
    <location>
        <begin position="706"/>
        <end position="719"/>
    </location>
</feature>
<feature type="region of interest" description="Disordered" evidence="1">
    <location>
        <begin position="157"/>
        <end position="250"/>
    </location>
</feature>
<feature type="compositionally biased region" description="Polar residues" evidence="1">
    <location>
        <begin position="215"/>
        <end position="232"/>
    </location>
</feature>
<feature type="compositionally biased region" description="Basic residues" evidence="1">
    <location>
        <begin position="188"/>
        <end position="201"/>
    </location>
</feature>
<feature type="compositionally biased region" description="Basic and acidic residues" evidence="1">
    <location>
        <begin position="740"/>
        <end position="792"/>
    </location>
</feature>
<feature type="compositionally biased region" description="Basic and acidic residues" evidence="1">
    <location>
        <begin position="157"/>
        <end position="177"/>
    </location>
</feature>
<feature type="compositionally biased region" description="Low complexity" evidence="1">
    <location>
        <begin position="35"/>
        <end position="59"/>
    </location>
</feature>
<feature type="compositionally biased region" description="Pro residues" evidence="1">
    <location>
        <begin position="510"/>
        <end position="520"/>
    </location>
</feature>
<feature type="region of interest" description="Disordered" evidence="1">
    <location>
        <begin position="1"/>
        <end position="71"/>
    </location>
</feature>
<dbReference type="EMBL" id="SDIL01000152">
    <property type="protein sequence ID" value="RXK35197.1"/>
    <property type="molecule type" value="Genomic_DNA"/>
</dbReference>
<accession>A0A4Q1BAX5</accession>
<dbReference type="Proteomes" id="UP000289152">
    <property type="component" value="Unassembled WGS sequence"/>
</dbReference>
<dbReference type="InParanoid" id="A0A4Q1BAX5"/>
<feature type="compositionally biased region" description="Basic and acidic residues" evidence="1">
    <location>
        <begin position="233"/>
        <end position="250"/>
    </location>
</feature>
<comment type="caution">
    <text evidence="2">The sequence shown here is derived from an EMBL/GenBank/DDBJ whole genome shotgun (WGS) entry which is preliminary data.</text>
</comment>
<evidence type="ECO:0000256" key="1">
    <source>
        <dbReference type="SAM" id="MobiDB-lite"/>
    </source>
</evidence>
<proteinExistence type="predicted"/>
<evidence type="ECO:0000313" key="2">
    <source>
        <dbReference type="EMBL" id="RXK35197.1"/>
    </source>
</evidence>
<gene>
    <name evidence="2" type="ORF">M231_07530</name>
</gene>
<protein>
    <submittedName>
        <fullName evidence="2">Uncharacterized protein</fullName>
    </submittedName>
</protein>
<feature type="region of interest" description="Disordered" evidence="1">
    <location>
        <begin position="689"/>
        <end position="854"/>
    </location>
</feature>
<organism evidence="2 3">
    <name type="scientific">Tremella mesenterica</name>
    <name type="common">Jelly fungus</name>
    <dbReference type="NCBI Taxonomy" id="5217"/>
    <lineage>
        <taxon>Eukaryota</taxon>
        <taxon>Fungi</taxon>
        <taxon>Dikarya</taxon>
        <taxon>Basidiomycota</taxon>
        <taxon>Agaricomycotina</taxon>
        <taxon>Tremellomycetes</taxon>
        <taxon>Tremellales</taxon>
        <taxon>Tremellaceae</taxon>
        <taxon>Tremella</taxon>
    </lineage>
</organism>
<dbReference type="OrthoDB" id="20886at2759"/>